<reference evidence="1 2" key="1">
    <citation type="submission" date="2022-06" db="EMBL/GenBank/DDBJ databases">
        <authorList>
            <person name="Jeon C.O."/>
        </authorList>
    </citation>
    <scope>NUCLEOTIDE SEQUENCE [LARGE SCALE GENOMIC DNA]</scope>
    <source>
        <strain evidence="1 2">KCTC 13943</strain>
    </source>
</reference>
<accession>A0ABT0WB60</accession>
<evidence type="ECO:0000313" key="2">
    <source>
        <dbReference type="Proteomes" id="UP001523262"/>
    </source>
</evidence>
<gene>
    <name evidence="1" type="ORF">NDK43_10665</name>
</gene>
<evidence type="ECO:0000313" key="1">
    <source>
        <dbReference type="EMBL" id="MCM2532764.1"/>
    </source>
</evidence>
<dbReference type="Proteomes" id="UP001523262">
    <property type="component" value="Unassembled WGS sequence"/>
</dbReference>
<proteinExistence type="predicted"/>
<comment type="caution">
    <text evidence="1">The sequence shown here is derived from an EMBL/GenBank/DDBJ whole genome shotgun (WGS) entry which is preliminary data.</text>
</comment>
<protein>
    <submittedName>
        <fullName evidence="1">DUF2642 domain-containing protein</fullName>
    </submittedName>
</protein>
<sequence>MMMLIDFQDLVGKYIEVEISGGVFHKGTLIDAGLDIIVIHDGRTNSFLYIPFVHVQRLKETSIEVEDKSYDPPSEKPIEIDAISYRKILMTAKGLFVKVYVTGNYSIHGYLTSILNDYFVFHSPVYKSMFISMNHVKWLIPYPSNTTPYSLNNQNLPLKPVSTPLARSFDEQLKKLENQLVILDGGDNPEKIGLLQKVRNNKVTLITAEGETVYRNLEHIKSIQLP</sequence>
<keyword evidence="2" id="KW-1185">Reference proteome</keyword>
<organism evidence="1 2">
    <name type="scientific">Neobacillus pocheonensis</name>
    <dbReference type="NCBI Taxonomy" id="363869"/>
    <lineage>
        <taxon>Bacteria</taxon>
        <taxon>Bacillati</taxon>
        <taxon>Bacillota</taxon>
        <taxon>Bacilli</taxon>
        <taxon>Bacillales</taxon>
        <taxon>Bacillaceae</taxon>
        <taxon>Neobacillus</taxon>
    </lineage>
</organism>
<dbReference type="EMBL" id="JAMQCR010000001">
    <property type="protein sequence ID" value="MCM2532764.1"/>
    <property type="molecule type" value="Genomic_DNA"/>
</dbReference>
<name>A0ABT0WB60_9BACI</name>